<dbReference type="STRING" id="441375.B6AFV9"/>
<feature type="domain" description="Iron hydrogenase large subunit C-terminal" evidence="2">
    <location>
        <begin position="248"/>
        <end position="489"/>
    </location>
</feature>
<evidence type="ECO:0000313" key="3">
    <source>
        <dbReference type="EMBL" id="EEA07100.1"/>
    </source>
</evidence>
<sequence>MFSTALKIGDLDDFLQLTQDCVKPLLSSGNTSIKPDLIKQSSYKKKRQEEYNDTNSRYNEAYISKDGSKYAATVNVVDCLTCSGCVTAAETILLQHHNTNEFLKNVKLKKLTIVSICNQSCAAFASLLNIHPVEAMMRLCGLFKYLGAKYVINSTLSEFVSLLEAKEEFIFRYKYKDGQNIPVIVSHCPGWVCYAEKTLDPSVIPMLSRVRSSQQIQGVLVKNLTCFAHNSKVLLYKWKQIWSYSMKIKQIAEQFDFVEQHELYHVCIAPCYDKKLESVRSYLPTSTINSDILEVDTVLATVEIQDLIKSSGFNSLLDIPKRDLDNLWLDLDFIINMNSSVGQNNEISDLTIENSADLKCIQATCSDIINGKRNNTWLLPSYYNSGSGGYCEYIFRSSVMELFNVEIPKDTTLEYTHDNSGILQICFKIKNEVKLKFGIVNGFRAIQGVVKKLDIRRKEDSTEVPQKSAKDTFHYLEIMACPSGCTSGGGQSLKLDYLSQNDSEGDKYKQRVQFLQSISALLHNTNSKDYNIRVVTPESLPIVLELYKYLKHIDDMSAIYEIQLPVLRSDFAPISGPQSSSLKW</sequence>
<dbReference type="RefSeq" id="XP_002141449.1">
    <property type="nucleotide sequence ID" value="XM_002141413.1"/>
</dbReference>
<dbReference type="GeneID" id="6996466"/>
<dbReference type="VEuPathDB" id="CryptoDB:CMU_034860"/>
<keyword evidence="3" id="KW-0560">Oxidoreductase</keyword>
<evidence type="ECO:0000313" key="4">
    <source>
        <dbReference type="Proteomes" id="UP000001460"/>
    </source>
</evidence>
<organism evidence="3 4">
    <name type="scientific">Cryptosporidium muris (strain RN66)</name>
    <dbReference type="NCBI Taxonomy" id="441375"/>
    <lineage>
        <taxon>Eukaryota</taxon>
        <taxon>Sar</taxon>
        <taxon>Alveolata</taxon>
        <taxon>Apicomplexa</taxon>
        <taxon>Conoidasida</taxon>
        <taxon>Coccidia</taxon>
        <taxon>Eucoccidiorida</taxon>
        <taxon>Eimeriorina</taxon>
        <taxon>Cryptosporidiidae</taxon>
        <taxon>Cryptosporidium</taxon>
    </lineage>
</organism>
<dbReference type="Gene3D" id="3.40.950.10">
    <property type="entry name" value="Fe-only Hydrogenase (Larger Subunit), Chain L, domain 3"/>
    <property type="match status" value="1"/>
</dbReference>
<dbReference type="InterPro" id="IPR004108">
    <property type="entry name" value="Fe_hydrogenase_lsu_C"/>
</dbReference>
<dbReference type="OMA" id="GYLHHVL"/>
<dbReference type="eggNOG" id="KOG2439">
    <property type="taxonomic scope" value="Eukaryota"/>
</dbReference>
<feature type="domain" description="Iron hydrogenase large subunit C-terminal" evidence="2">
    <location>
        <begin position="112"/>
        <end position="224"/>
    </location>
</feature>
<keyword evidence="4" id="KW-1185">Reference proteome</keyword>
<dbReference type="Gene3D" id="3.40.50.1780">
    <property type="match status" value="1"/>
</dbReference>
<comment type="similarity">
    <text evidence="1">Belongs to the NARF family.</text>
</comment>
<dbReference type="OrthoDB" id="10253113at2759"/>
<evidence type="ECO:0000259" key="2">
    <source>
        <dbReference type="Pfam" id="PF02906"/>
    </source>
</evidence>
<dbReference type="AlphaFoldDB" id="B6AFV9"/>
<dbReference type="Pfam" id="PF02906">
    <property type="entry name" value="Fe_hyd_lg_C"/>
    <property type="match status" value="2"/>
</dbReference>
<dbReference type="InterPro" id="IPR009016">
    <property type="entry name" value="Fe_hydrogenase"/>
</dbReference>
<dbReference type="EMBL" id="DS989731">
    <property type="protein sequence ID" value="EEA07100.1"/>
    <property type="molecule type" value="Genomic_DNA"/>
</dbReference>
<dbReference type="InterPro" id="IPR050340">
    <property type="entry name" value="Cytosolic_Fe-S_CAF"/>
</dbReference>
<accession>B6AFV9</accession>
<name>B6AFV9_CRYMR</name>
<dbReference type="GO" id="GO:0008901">
    <property type="term" value="F:ferredoxin hydrogenase activity"/>
    <property type="evidence" value="ECO:0007669"/>
    <property type="project" value="UniProtKB-EC"/>
</dbReference>
<gene>
    <name evidence="3" type="ORF">CMU_034860</name>
</gene>
<evidence type="ECO:0000256" key="1">
    <source>
        <dbReference type="ARBA" id="ARBA00006596"/>
    </source>
</evidence>
<protein>
    <submittedName>
        <fullName evidence="3">Nuclear prelamin A recognition factor-like protein, putative</fullName>
        <ecNumber evidence="3">1.12.7.2</ecNumber>
    </submittedName>
</protein>
<proteinExistence type="inferred from homology"/>
<dbReference type="Proteomes" id="UP000001460">
    <property type="component" value="Unassembled WGS sequence"/>
</dbReference>
<dbReference type="PANTHER" id="PTHR11615">
    <property type="entry name" value="NITRATE, FORMATE, IRON DEHYDROGENASE"/>
    <property type="match status" value="1"/>
</dbReference>
<dbReference type="EC" id="1.12.7.2" evidence="3"/>
<dbReference type="SUPFAM" id="SSF53920">
    <property type="entry name" value="Fe-only hydrogenase"/>
    <property type="match status" value="1"/>
</dbReference>
<reference evidence="3" key="1">
    <citation type="submission" date="2008-06" db="EMBL/GenBank/DDBJ databases">
        <authorList>
            <person name="Lorenzi H."/>
            <person name="Inman J."/>
            <person name="Miller J."/>
            <person name="Schobel S."/>
            <person name="Amedeo P."/>
            <person name="Caler E.V."/>
            <person name="da Silva J."/>
        </authorList>
    </citation>
    <scope>NUCLEOTIDE SEQUENCE [LARGE SCALE GENOMIC DNA]</scope>
    <source>
        <strain evidence="3">RN66</strain>
    </source>
</reference>